<evidence type="ECO:0000313" key="2">
    <source>
        <dbReference type="EMBL" id="KAJ4475955.1"/>
    </source>
</evidence>
<proteinExistence type="predicted"/>
<sequence>MIYSLATSESLTTEPPHFHAVIDSDVFTFIGPKPASFPFVPPKTTHLKPSPREATMPNFFAPGWVTSSLPYMGFAPSSNPFKCDFFRCLDFSAQALPIVGDADCGYGLKPSLKTDWDSLERNIRVFLRACMKVNGVGVPDDLRLWSFPLQYGYSRSYTTRDDARAAAYRSRQAFIPLIASVSFFLHLLYHMQNKWVTLLATDTRVGLPNPNPFWSARQNAEAERRRGPVPSKWNWQERLQKETFISTEWLSYFYEIMEIPMVGVFMDVHNSGCLPWLNIFLETKMPVALYWGTVQNWSIPEALSPALPFPTGVMVKSLISKQSPYSPIEPILLNTQHSSTRTRQLRLPRIDGGTQPRRNEGVFEFLKRRASDKDRAIATESAKDRQSRLQREENASKDMPPGRKGARVYYWDLVEGIRVRTAVGRSNYEDIWERYGPRQKCYDAVADEWDICTELDPNDEPSFGDNDDEDDDYFITPQSIINQEIDHNHHPSSSNAYLARLQSFSRSRDPVIFNEEIDNVVKHRFGFILRDNHSNRPVKFSAGVWGQALALIGYGRQPRPSLRNSQSELALCSFLFDLLKATNLASAPRNFDLVSLQPPLPFEVDVLPSRDRLYFLLQAPEAHDNEPFHLAFSSAGTVMEIARRNWGPRTADLLQNLIKGGFSFNTLSVYYPPTGYLSPPQRKSVLLGRRPCGFSPGLEEYHSYEHRRDIFLRSVRGRAAILAGGLIARLAREVVNVNDVLDGPTERALHGQNALCVWDPRQKAAFWDDELTEDEIDLICGTYEIATEIMSKDGEPQYAIRSWWPRPISWKFCGLNVGYWSSDAENWFQSRLKGILERPGSIKILTNNQWRSALKFSKDAPRLSQKNDLLAAEYLRSFLKF</sequence>
<reference evidence="2" key="2">
    <citation type="journal article" date="2023" name="Proc. Natl. Acad. Sci. U.S.A.">
        <title>A global phylogenomic analysis of the shiitake genus Lentinula.</title>
        <authorList>
            <person name="Sierra-Patev S."/>
            <person name="Min B."/>
            <person name="Naranjo-Ortiz M."/>
            <person name="Looney B."/>
            <person name="Konkel Z."/>
            <person name="Slot J.C."/>
            <person name="Sakamoto Y."/>
            <person name="Steenwyk J.L."/>
            <person name="Rokas A."/>
            <person name="Carro J."/>
            <person name="Camarero S."/>
            <person name="Ferreira P."/>
            <person name="Molpeceres G."/>
            <person name="Ruiz-Duenas F.J."/>
            <person name="Serrano A."/>
            <person name="Henrissat B."/>
            <person name="Drula E."/>
            <person name="Hughes K.W."/>
            <person name="Mata J.L."/>
            <person name="Ishikawa N.K."/>
            <person name="Vargas-Isla R."/>
            <person name="Ushijima S."/>
            <person name="Smith C.A."/>
            <person name="Donoghue J."/>
            <person name="Ahrendt S."/>
            <person name="Andreopoulos W."/>
            <person name="He G."/>
            <person name="LaButti K."/>
            <person name="Lipzen A."/>
            <person name="Ng V."/>
            <person name="Riley R."/>
            <person name="Sandor L."/>
            <person name="Barry K."/>
            <person name="Martinez A.T."/>
            <person name="Xiao Y."/>
            <person name="Gibbons J.G."/>
            <person name="Terashima K."/>
            <person name="Grigoriev I.V."/>
            <person name="Hibbett D."/>
        </authorList>
    </citation>
    <scope>NUCLEOTIDE SEQUENCE</scope>
    <source>
        <strain evidence="2">Sp2 HRB7682 ss15</strain>
    </source>
</reference>
<reference evidence="2" key="1">
    <citation type="submission" date="2022-08" db="EMBL/GenBank/DDBJ databases">
        <authorList>
            <consortium name="DOE Joint Genome Institute"/>
            <person name="Min B."/>
            <person name="Riley R."/>
            <person name="Sierra-Patev S."/>
            <person name="Naranjo-Ortiz M."/>
            <person name="Looney B."/>
            <person name="Konkel Z."/>
            <person name="Slot J.C."/>
            <person name="Sakamoto Y."/>
            <person name="Steenwyk J.L."/>
            <person name="Rokas A."/>
            <person name="Carro J."/>
            <person name="Camarero S."/>
            <person name="Ferreira P."/>
            <person name="Molpeceres G."/>
            <person name="Ruiz-Duenas F.J."/>
            <person name="Serrano A."/>
            <person name="Henrissat B."/>
            <person name="Drula E."/>
            <person name="Hughes K.W."/>
            <person name="Mata J.L."/>
            <person name="Ishikawa N.K."/>
            <person name="Vargas-Isla R."/>
            <person name="Ushijima S."/>
            <person name="Smith C.A."/>
            <person name="Ahrendt S."/>
            <person name="Andreopoulos W."/>
            <person name="He G."/>
            <person name="Labutti K."/>
            <person name="Lipzen A."/>
            <person name="Ng V."/>
            <person name="Sandor L."/>
            <person name="Barry K."/>
            <person name="Martinez A.T."/>
            <person name="Xiao Y."/>
            <person name="Gibbons J.G."/>
            <person name="Terashima K."/>
            <person name="Hibbett D.S."/>
            <person name="Grigoriev I.V."/>
        </authorList>
    </citation>
    <scope>NUCLEOTIDE SEQUENCE</scope>
    <source>
        <strain evidence="2">Sp2 HRB7682 ss15</strain>
    </source>
</reference>
<dbReference type="AlphaFoldDB" id="A0A9W9A867"/>
<dbReference type="EMBL" id="JANVFS010000021">
    <property type="protein sequence ID" value="KAJ4475955.1"/>
    <property type="molecule type" value="Genomic_DNA"/>
</dbReference>
<feature type="region of interest" description="Disordered" evidence="1">
    <location>
        <begin position="374"/>
        <end position="402"/>
    </location>
</feature>
<gene>
    <name evidence="2" type="ORF">C8J55DRAFT_490243</name>
</gene>
<organism evidence="2 3">
    <name type="scientific">Lentinula lateritia</name>
    <dbReference type="NCBI Taxonomy" id="40482"/>
    <lineage>
        <taxon>Eukaryota</taxon>
        <taxon>Fungi</taxon>
        <taxon>Dikarya</taxon>
        <taxon>Basidiomycota</taxon>
        <taxon>Agaricomycotina</taxon>
        <taxon>Agaricomycetes</taxon>
        <taxon>Agaricomycetidae</taxon>
        <taxon>Agaricales</taxon>
        <taxon>Marasmiineae</taxon>
        <taxon>Omphalotaceae</taxon>
        <taxon>Lentinula</taxon>
    </lineage>
</organism>
<comment type="caution">
    <text evidence="2">The sequence shown here is derived from an EMBL/GenBank/DDBJ whole genome shotgun (WGS) entry which is preliminary data.</text>
</comment>
<evidence type="ECO:0000313" key="3">
    <source>
        <dbReference type="Proteomes" id="UP001150238"/>
    </source>
</evidence>
<name>A0A9W9A867_9AGAR</name>
<accession>A0A9W9A867</accession>
<evidence type="ECO:0000256" key="1">
    <source>
        <dbReference type="SAM" id="MobiDB-lite"/>
    </source>
</evidence>
<feature type="compositionally biased region" description="Basic and acidic residues" evidence="1">
    <location>
        <begin position="374"/>
        <end position="396"/>
    </location>
</feature>
<dbReference type="Proteomes" id="UP001150238">
    <property type="component" value="Unassembled WGS sequence"/>
</dbReference>
<protein>
    <submittedName>
        <fullName evidence="2">Uncharacterized protein</fullName>
    </submittedName>
</protein>